<dbReference type="EMBL" id="CAJVPP010000609">
    <property type="protein sequence ID" value="CAG8497499.1"/>
    <property type="molecule type" value="Genomic_DNA"/>
</dbReference>
<accession>A0A9N8ZJ04</accession>
<evidence type="ECO:0000313" key="2">
    <source>
        <dbReference type="Proteomes" id="UP000789375"/>
    </source>
</evidence>
<reference evidence="1" key="1">
    <citation type="submission" date="2021-06" db="EMBL/GenBank/DDBJ databases">
        <authorList>
            <person name="Kallberg Y."/>
            <person name="Tangrot J."/>
            <person name="Rosling A."/>
        </authorList>
    </citation>
    <scope>NUCLEOTIDE SEQUENCE</scope>
    <source>
        <strain evidence="1">87-6 pot B 2015</strain>
    </source>
</reference>
<keyword evidence="2" id="KW-1185">Reference proteome</keyword>
<evidence type="ECO:0000313" key="1">
    <source>
        <dbReference type="EMBL" id="CAG8497499.1"/>
    </source>
</evidence>
<organism evidence="1 2">
    <name type="scientific">Funneliformis mosseae</name>
    <name type="common">Endomycorrhizal fungus</name>
    <name type="synonym">Glomus mosseae</name>
    <dbReference type="NCBI Taxonomy" id="27381"/>
    <lineage>
        <taxon>Eukaryota</taxon>
        <taxon>Fungi</taxon>
        <taxon>Fungi incertae sedis</taxon>
        <taxon>Mucoromycota</taxon>
        <taxon>Glomeromycotina</taxon>
        <taxon>Glomeromycetes</taxon>
        <taxon>Glomerales</taxon>
        <taxon>Glomeraceae</taxon>
        <taxon>Funneliformis</taxon>
    </lineage>
</organism>
<dbReference type="AlphaFoldDB" id="A0A9N8ZJ04"/>
<comment type="caution">
    <text evidence="1">The sequence shown here is derived from an EMBL/GenBank/DDBJ whole genome shotgun (WGS) entry which is preliminary data.</text>
</comment>
<sequence length="57" mass="6660">MKIDVCENITENSSVPENEKFPDIIKQPGTSFSAQLLDMFRIFWTFTFHLGPTKFFD</sequence>
<dbReference type="Proteomes" id="UP000789375">
    <property type="component" value="Unassembled WGS sequence"/>
</dbReference>
<protein>
    <submittedName>
        <fullName evidence="1">7616_t:CDS:1</fullName>
    </submittedName>
</protein>
<name>A0A9N8ZJ04_FUNMO</name>
<gene>
    <name evidence="1" type="ORF">FMOSSE_LOCUS3858</name>
</gene>
<proteinExistence type="predicted"/>